<dbReference type="RefSeq" id="WP_252161481.1">
    <property type="nucleotide sequence ID" value="NZ_CP098810.1"/>
</dbReference>
<dbReference type="GO" id="GO:0005886">
    <property type="term" value="C:plasma membrane"/>
    <property type="evidence" value="ECO:0007669"/>
    <property type="project" value="UniProtKB-SubCell"/>
</dbReference>
<gene>
    <name evidence="8" type="ORF">NE863_35320</name>
</gene>
<protein>
    <submittedName>
        <fullName evidence="8">Sulfate exporter family transporter</fullName>
    </submittedName>
</protein>
<dbReference type="EMBL" id="CP098810">
    <property type="protein sequence ID" value="USJ28412.1"/>
    <property type="molecule type" value="Genomic_DNA"/>
</dbReference>
<keyword evidence="6 7" id="KW-0472">Membrane</keyword>
<accession>A0A9Q8YGC9</accession>
<dbReference type="InterPro" id="IPR018383">
    <property type="entry name" value="UPF0324_pro"/>
</dbReference>
<evidence type="ECO:0000256" key="1">
    <source>
        <dbReference type="ARBA" id="ARBA00004651"/>
    </source>
</evidence>
<feature type="transmembrane region" description="Helical" evidence="7">
    <location>
        <begin position="68"/>
        <end position="86"/>
    </location>
</feature>
<keyword evidence="4 7" id="KW-0812">Transmembrane</keyword>
<sequence>MRPSLVPGIALSCLVAGLAYLVEFGERHFLGNAWLDGVVFAIILGTLIRTVFGVGATFTPGIQFSAKTVLEVAIVLLGASISFATISASGGFLVAAVAGVVMASLVISYSIGRMLGLSDKLATLIACGNSICGNSAIVAAAPVIKADSEDVAASIAFTAALGVLVVLLLPVLPGLLGLSERQYGVVAGLTVYAVPQVLAATFPVGPLSVQVGALVKLMRVLMLGPTVLFLGLRSGCCGKSRPSLAQLVPWFIVGFVAMMTARSFEVVPEAMLPIIKQTTVALTIVSMAALGLSVNIRTVLNSGGRVLAAGALSIAALAAISVALIAIIPLG</sequence>
<keyword evidence="8" id="KW-0614">Plasmid</keyword>
<evidence type="ECO:0000313" key="8">
    <source>
        <dbReference type="EMBL" id="USJ28412.1"/>
    </source>
</evidence>
<feature type="transmembrane region" description="Helical" evidence="7">
    <location>
        <begin position="92"/>
        <end position="112"/>
    </location>
</feature>
<name>A0A9Q8YGC9_ENSAD</name>
<evidence type="ECO:0000256" key="2">
    <source>
        <dbReference type="ARBA" id="ARBA00007977"/>
    </source>
</evidence>
<keyword evidence="3" id="KW-1003">Cell membrane</keyword>
<reference evidence="8" key="1">
    <citation type="submission" date="2022-06" db="EMBL/GenBank/DDBJ databases">
        <title>Physiological and biochemical characterization and genomic elucidation of a strain of the genus Ensifer adhaerens M8 that combines arsenic oxidation and chromium reduction.</title>
        <authorList>
            <person name="Li X."/>
            <person name="Yu c."/>
        </authorList>
    </citation>
    <scope>NUCLEOTIDE SEQUENCE</scope>
    <source>
        <strain evidence="8">M8</strain>
        <plasmid evidence="8">pC</plasmid>
    </source>
</reference>
<feature type="transmembrane region" description="Helical" evidence="7">
    <location>
        <begin position="184"/>
        <end position="205"/>
    </location>
</feature>
<evidence type="ECO:0000256" key="6">
    <source>
        <dbReference type="ARBA" id="ARBA00023136"/>
    </source>
</evidence>
<evidence type="ECO:0000256" key="4">
    <source>
        <dbReference type="ARBA" id="ARBA00022692"/>
    </source>
</evidence>
<evidence type="ECO:0000313" key="9">
    <source>
        <dbReference type="Proteomes" id="UP001055460"/>
    </source>
</evidence>
<feature type="transmembrane region" description="Helical" evidence="7">
    <location>
        <begin position="274"/>
        <end position="294"/>
    </location>
</feature>
<evidence type="ECO:0000256" key="3">
    <source>
        <dbReference type="ARBA" id="ARBA00022475"/>
    </source>
</evidence>
<feature type="transmembrane region" description="Helical" evidence="7">
    <location>
        <begin position="244"/>
        <end position="262"/>
    </location>
</feature>
<dbReference type="PANTHER" id="PTHR30106:SF2">
    <property type="entry name" value="UPF0324 INNER MEMBRANE PROTEIN YEIH"/>
    <property type="match status" value="1"/>
</dbReference>
<dbReference type="PANTHER" id="PTHR30106">
    <property type="entry name" value="INNER MEMBRANE PROTEIN YEIH-RELATED"/>
    <property type="match status" value="1"/>
</dbReference>
<feature type="transmembrane region" description="Helical" evidence="7">
    <location>
        <begin position="151"/>
        <end position="172"/>
    </location>
</feature>
<comment type="subcellular location">
    <subcellularLocation>
        <location evidence="1">Cell membrane</location>
        <topology evidence="1">Multi-pass membrane protein</topology>
    </subcellularLocation>
</comment>
<evidence type="ECO:0000256" key="5">
    <source>
        <dbReference type="ARBA" id="ARBA00022989"/>
    </source>
</evidence>
<dbReference type="Proteomes" id="UP001055460">
    <property type="component" value="Plasmid pC"/>
</dbReference>
<proteinExistence type="inferred from homology"/>
<feature type="transmembrane region" description="Helical" evidence="7">
    <location>
        <begin position="37"/>
        <end position="56"/>
    </location>
</feature>
<organism evidence="8 9">
    <name type="scientific">Ensifer adhaerens</name>
    <name type="common">Sinorhizobium morelense</name>
    <dbReference type="NCBI Taxonomy" id="106592"/>
    <lineage>
        <taxon>Bacteria</taxon>
        <taxon>Pseudomonadati</taxon>
        <taxon>Pseudomonadota</taxon>
        <taxon>Alphaproteobacteria</taxon>
        <taxon>Hyphomicrobiales</taxon>
        <taxon>Rhizobiaceae</taxon>
        <taxon>Sinorhizobium/Ensifer group</taxon>
        <taxon>Ensifer</taxon>
    </lineage>
</organism>
<geneLocation type="plasmid" evidence="8 9">
    <name>pC</name>
</geneLocation>
<feature type="transmembrane region" description="Helical" evidence="7">
    <location>
        <begin position="124"/>
        <end position="145"/>
    </location>
</feature>
<feature type="transmembrane region" description="Helical" evidence="7">
    <location>
        <begin position="211"/>
        <end position="232"/>
    </location>
</feature>
<feature type="transmembrane region" description="Helical" evidence="7">
    <location>
        <begin position="306"/>
        <end position="328"/>
    </location>
</feature>
<comment type="similarity">
    <text evidence="2">Belongs to the UPF0324 family.</text>
</comment>
<dbReference type="Pfam" id="PF03601">
    <property type="entry name" value="Cons_hypoth698"/>
    <property type="match status" value="1"/>
</dbReference>
<evidence type="ECO:0000256" key="7">
    <source>
        <dbReference type="SAM" id="Phobius"/>
    </source>
</evidence>
<keyword evidence="5 7" id="KW-1133">Transmembrane helix</keyword>
<dbReference type="AlphaFoldDB" id="A0A9Q8YGC9"/>